<dbReference type="PATRIC" id="fig|292.27.peg.2957"/>
<accession>A0A0J5WYY4</accession>
<dbReference type="EMBL" id="LDWR01000024">
    <property type="protein sequence ID" value="KML57048.1"/>
    <property type="molecule type" value="Genomic_DNA"/>
</dbReference>
<sequence length="248" mass="26643">MKLSFDRRWSTSHPAVTSRLVLGAAMFLTAASAYAIQVVKGADRQAQQVSVSAAEYNVLSMSGGRSFSKIVPAVPGSVSWTQDGGKLWLMPANPTALNESITVFVVDDAGTTYRLLLVPGPRPAEDIRIEPAAARSTQALHASAFQRRVKLMMLAMAGGQGAPQLSYTSVETVVPLWKEAVLTLVRQYSDGDFVGETYTLSNTSHNDMAIDERELYAPGVLAIAIENANLSAGASTIVYVVRQRGDHE</sequence>
<dbReference type="AlphaFoldDB" id="A0A0J5WYY4"/>
<evidence type="ECO:0000313" key="3">
    <source>
        <dbReference type="EMBL" id="KML57048.1"/>
    </source>
</evidence>
<comment type="caution">
    <text evidence="3">The sequence shown here is derived from an EMBL/GenBank/DDBJ whole genome shotgun (WGS) entry which is preliminary data.</text>
</comment>
<feature type="domain" description="TraK C-terminal" evidence="2">
    <location>
        <begin position="138"/>
        <end position="242"/>
    </location>
</feature>
<dbReference type="InterPro" id="IPR010563">
    <property type="entry name" value="TraK_N"/>
</dbReference>
<dbReference type="InterPro" id="IPR055397">
    <property type="entry name" value="TraK_C"/>
</dbReference>
<proteinExistence type="predicted"/>
<evidence type="ECO:0000259" key="1">
    <source>
        <dbReference type="Pfam" id="PF06586"/>
    </source>
</evidence>
<evidence type="ECO:0000259" key="2">
    <source>
        <dbReference type="Pfam" id="PF23536"/>
    </source>
</evidence>
<evidence type="ECO:0000313" key="4">
    <source>
        <dbReference type="Proteomes" id="UP000036338"/>
    </source>
</evidence>
<organism evidence="3 4">
    <name type="scientific">Burkholderia cepacia</name>
    <name type="common">Pseudomonas cepacia</name>
    <dbReference type="NCBI Taxonomy" id="292"/>
    <lineage>
        <taxon>Bacteria</taxon>
        <taxon>Pseudomonadati</taxon>
        <taxon>Pseudomonadota</taxon>
        <taxon>Betaproteobacteria</taxon>
        <taxon>Burkholderiales</taxon>
        <taxon>Burkholderiaceae</taxon>
        <taxon>Burkholderia</taxon>
        <taxon>Burkholderia cepacia complex</taxon>
    </lineage>
</organism>
<dbReference type="Pfam" id="PF23536">
    <property type="entry name" value="TraK_C"/>
    <property type="match status" value="1"/>
</dbReference>
<reference evidence="3 4" key="1">
    <citation type="submission" date="2015-05" db="EMBL/GenBank/DDBJ databases">
        <title>Draft genome of Burkholderia cepacia LK29.</title>
        <authorList>
            <person name="Chan X.Y."/>
        </authorList>
    </citation>
    <scope>NUCLEOTIDE SEQUENCE [LARGE SCALE GENOMIC DNA]</scope>
    <source>
        <strain evidence="3 4">LK29</strain>
    </source>
</reference>
<dbReference type="Pfam" id="PF06586">
    <property type="entry name" value="TraK_N"/>
    <property type="match status" value="1"/>
</dbReference>
<gene>
    <name evidence="3" type="ORF">VL15_15115</name>
</gene>
<protein>
    <submittedName>
        <fullName evidence="3">Conjugal transfer protein TraK</fullName>
    </submittedName>
</protein>
<feature type="domain" description="TraK N-terminal" evidence="1">
    <location>
        <begin position="42"/>
        <end position="132"/>
    </location>
</feature>
<dbReference type="RefSeq" id="WP_048246431.1">
    <property type="nucleotide sequence ID" value="NZ_LDWR01000024.1"/>
</dbReference>
<name>A0A0J5WYY4_BURCE</name>
<dbReference type="Proteomes" id="UP000036338">
    <property type="component" value="Unassembled WGS sequence"/>
</dbReference>